<dbReference type="Pfam" id="PF04230">
    <property type="entry name" value="PS_pyruv_trans"/>
    <property type="match status" value="1"/>
</dbReference>
<protein>
    <submittedName>
        <fullName evidence="2">Polysaccharide pyruvyl transferase CsaB</fullName>
    </submittedName>
</protein>
<dbReference type="Proteomes" id="UP000198916">
    <property type="component" value="Unassembled WGS sequence"/>
</dbReference>
<dbReference type="InterPro" id="IPR007345">
    <property type="entry name" value="Polysacch_pyruvyl_Trfase"/>
</dbReference>
<reference evidence="3" key="1">
    <citation type="submission" date="2016-10" db="EMBL/GenBank/DDBJ databases">
        <authorList>
            <person name="Varghese N."/>
            <person name="Submissions S."/>
        </authorList>
    </citation>
    <scope>NUCLEOTIDE SEQUENCE [LARGE SCALE GENOMIC DNA]</scope>
    <source>
        <strain evidence="3">Jip14</strain>
    </source>
</reference>
<gene>
    <name evidence="2" type="ORF">SAMN05421740_11050</name>
</gene>
<name>A0A1H7T2R1_9SPHI</name>
<dbReference type="AlphaFoldDB" id="A0A1H7T2R1"/>
<feature type="domain" description="Polysaccharide pyruvyl transferase" evidence="1">
    <location>
        <begin position="58"/>
        <end position="342"/>
    </location>
</feature>
<keyword evidence="3" id="KW-1185">Reference proteome</keyword>
<sequence>MLNNIRSTGLVKIFLPFGSFGKQTANINCRLFSYHLTLLVMLNRQLKIGISGSYGGMNLGDEAILQVMLHQIKGSLDAEITVFSRHADDTNNRHQADNVVSVRDLSLNEIKPYIADLDLFILGGGGILYDQDILLYLREVKIANEQGVPVMLYAIGAGPLENRSLYPEISDTLNKVNLITVRDVDSKHLLESIGVTKAIHVTTDPAFLLTPEPIDQATLVKEQLNTERRLIAMSVREPGGAAPDLDEEKYHSLLANAADYMVDRFGADILFIPTERHHRDLQHSHAVISLMLRPQYAHVLKGEYSPGQLLSIMKHCDFAVGMRLHFLIFAALQNVPFVALPYAAKVKGLLSELGIDMPPLHLVNAGRLIAYIDQFWDNQEDIRKQISEKLPAIQTKSKLTHQLMLDIMENCATFRC</sequence>
<dbReference type="GO" id="GO:0016740">
    <property type="term" value="F:transferase activity"/>
    <property type="evidence" value="ECO:0007669"/>
    <property type="project" value="UniProtKB-KW"/>
</dbReference>
<dbReference type="STRING" id="332977.SAMN05421740_11050"/>
<evidence type="ECO:0000259" key="1">
    <source>
        <dbReference type="Pfam" id="PF04230"/>
    </source>
</evidence>
<accession>A0A1H7T2R1</accession>
<evidence type="ECO:0000313" key="3">
    <source>
        <dbReference type="Proteomes" id="UP000198916"/>
    </source>
</evidence>
<proteinExistence type="predicted"/>
<evidence type="ECO:0000313" key="2">
    <source>
        <dbReference type="EMBL" id="SEL79018.1"/>
    </source>
</evidence>
<dbReference type="EMBL" id="FNZR01000010">
    <property type="protein sequence ID" value="SEL79018.1"/>
    <property type="molecule type" value="Genomic_DNA"/>
</dbReference>
<keyword evidence="2" id="KW-0808">Transferase</keyword>
<dbReference type="PANTHER" id="PTHR36836:SF1">
    <property type="entry name" value="COLANIC ACID BIOSYNTHESIS PROTEIN WCAK"/>
    <property type="match status" value="1"/>
</dbReference>
<dbReference type="PANTHER" id="PTHR36836">
    <property type="entry name" value="COLANIC ACID BIOSYNTHESIS PROTEIN WCAK"/>
    <property type="match status" value="1"/>
</dbReference>
<organism evidence="2 3">
    <name type="scientific">Parapedobacter koreensis</name>
    <dbReference type="NCBI Taxonomy" id="332977"/>
    <lineage>
        <taxon>Bacteria</taxon>
        <taxon>Pseudomonadati</taxon>
        <taxon>Bacteroidota</taxon>
        <taxon>Sphingobacteriia</taxon>
        <taxon>Sphingobacteriales</taxon>
        <taxon>Sphingobacteriaceae</taxon>
        <taxon>Parapedobacter</taxon>
    </lineage>
</organism>